<reference evidence="3" key="2">
    <citation type="submission" date="2023-05" db="EMBL/GenBank/DDBJ databases">
        <authorList>
            <consortium name="Lawrence Berkeley National Laboratory"/>
            <person name="Steindorff A."/>
            <person name="Hensen N."/>
            <person name="Bonometti L."/>
            <person name="Westerberg I."/>
            <person name="Brannstrom I.O."/>
            <person name="Guillou S."/>
            <person name="Cros-Aarteil S."/>
            <person name="Calhoun S."/>
            <person name="Haridas S."/>
            <person name="Kuo A."/>
            <person name="Mondo S."/>
            <person name="Pangilinan J."/>
            <person name="Riley R."/>
            <person name="Labutti K."/>
            <person name="Andreopoulos B."/>
            <person name="Lipzen A."/>
            <person name="Chen C."/>
            <person name="Yanf M."/>
            <person name="Daum C."/>
            <person name="Ng V."/>
            <person name="Clum A."/>
            <person name="Ohm R."/>
            <person name="Martin F."/>
            <person name="Silar P."/>
            <person name="Natvig D."/>
            <person name="Lalanne C."/>
            <person name="Gautier V."/>
            <person name="Ament-Velasquez S.L."/>
            <person name="Kruys A."/>
            <person name="Hutchinson M.I."/>
            <person name="Powell A.J."/>
            <person name="Barry K."/>
            <person name="Miller A.N."/>
            <person name="Grigoriev I.V."/>
            <person name="Debuchy R."/>
            <person name="Gladieux P."/>
            <person name="Thoren M.H."/>
            <person name="Johannesson H."/>
        </authorList>
    </citation>
    <scope>NUCLEOTIDE SEQUENCE</scope>
    <source>
        <strain evidence="3">PSN293</strain>
    </source>
</reference>
<evidence type="ECO:0000313" key="3">
    <source>
        <dbReference type="EMBL" id="KAK4209957.1"/>
    </source>
</evidence>
<feature type="region of interest" description="Disordered" evidence="1">
    <location>
        <begin position="552"/>
        <end position="580"/>
    </location>
</feature>
<comment type="caution">
    <text evidence="3">The sequence shown here is derived from an EMBL/GenBank/DDBJ whole genome shotgun (WGS) entry which is preliminary data.</text>
</comment>
<feature type="compositionally biased region" description="Polar residues" evidence="1">
    <location>
        <begin position="644"/>
        <end position="666"/>
    </location>
</feature>
<feature type="transmembrane region" description="Helical" evidence="2">
    <location>
        <begin position="971"/>
        <end position="991"/>
    </location>
</feature>
<feature type="region of interest" description="Disordered" evidence="1">
    <location>
        <begin position="1"/>
        <end position="69"/>
    </location>
</feature>
<dbReference type="Proteomes" id="UP001301769">
    <property type="component" value="Unassembled WGS sequence"/>
</dbReference>
<keyword evidence="4" id="KW-1185">Reference proteome</keyword>
<dbReference type="EMBL" id="MU858189">
    <property type="protein sequence ID" value="KAK4209957.1"/>
    <property type="molecule type" value="Genomic_DNA"/>
</dbReference>
<evidence type="ECO:0000313" key="4">
    <source>
        <dbReference type="Proteomes" id="UP001301769"/>
    </source>
</evidence>
<gene>
    <name evidence="3" type="ORF">QBC37DRAFT_323066</name>
</gene>
<dbReference type="InterPro" id="IPR021840">
    <property type="entry name" value="DUF3433"/>
</dbReference>
<evidence type="ECO:0000256" key="1">
    <source>
        <dbReference type="SAM" id="MobiDB-lite"/>
    </source>
</evidence>
<name>A0AAN6Y4I8_9PEZI</name>
<reference evidence="3" key="1">
    <citation type="journal article" date="2023" name="Mol. Phylogenet. Evol.">
        <title>Genome-scale phylogeny and comparative genomics of the fungal order Sordariales.</title>
        <authorList>
            <person name="Hensen N."/>
            <person name="Bonometti L."/>
            <person name="Westerberg I."/>
            <person name="Brannstrom I.O."/>
            <person name="Guillou S."/>
            <person name="Cros-Aarteil S."/>
            <person name="Calhoun S."/>
            <person name="Haridas S."/>
            <person name="Kuo A."/>
            <person name="Mondo S."/>
            <person name="Pangilinan J."/>
            <person name="Riley R."/>
            <person name="LaButti K."/>
            <person name="Andreopoulos B."/>
            <person name="Lipzen A."/>
            <person name="Chen C."/>
            <person name="Yan M."/>
            <person name="Daum C."/>
            <person name="Ng V."/>
            <person name="Clum A."/>
            <person name="Steindorff A."/>
            <person name="Ohm R.A."/>
            <person name="Martin F."/>
            <person name="Silar P."/>
            <person name="Natvig D.O."/>
            <person name="Lalanne C."/>
            <person name="Gautier V."/>
            <person name="Ament-Velasquez S.L."/>
            <person name="Kruys A."/>
            <person name="Hutchinson M.I."/>
            <person name="Powell A.J."/>
            <person name="Barry K."/>
            <person name="Miller A.N."/>
            <person name="Grigoriev I.V."/>
            <person name="Debuchy R."/>
            <person name="Gladieux P."/>
            <person name="Hiltunen Thoren M."/>
            <person name="Johannesson H."/>
        </authorList>
    </citation>
    <scope>NUCLEOTIDE SEQUENCE</scope>
    <source>
        <strain evidence="3">PSN293</strain>
    </source>
</reference>
<feature type="transmembrane region" description="Helical" evidence="2">
    <location>
        <begin position="1250"/>
        <end position="1271"/>
    </location>
</feature>
<feature type="region of interest" description="Disordered" evidence="1">
    <location>
        <begin position="154"/>
        <end position="174"/>
    </location>
</feature>
<feature type="region of interest" description="Disordered" evidence="1">
    <location>
        <begin position="791"/>
        <end position="830"/>
    </location>
</feature>
<sequence length="1351" mass="148453">MSDMALNKSDLPSAIEIDITDYHRPPSAYTQSNEELLAADTHPDPNEDSASENAASLTDAPTDVSAANPPPIRLELAAIKSSRTTIERVPTISNPSGFTSPRNGDEFLQVSTWSRQGVSEDDIELDDFAVTCAGTHSTDNLVPLPSEVAELVDRPQPQKLPHNSGTPDRVESRTVPNYKPAPLRWPFQLLLVAMIAAMFGFLEYQVHDLPPPRYKALQLDLKEGSNILPTTAATGTPTARPITTLVIQATPLPKGSAVVATETHIQTSEDGPYMLVNDRRLRVRKPLKLIPAPTPRPESSEYPSPPGVVTAYCGWNRPKWFQDVFIMNRPEWAAISTFAYISEQISMFTTTDPSWCPCTITKGAVFFPASWDTNDEGCRSVFNLISTMNTMDYKNHVWNQPTKALSEPVPFRMVTEPPSAVAVPWGYPKTNAEGELMLPLEVRTPKFELRDVFGNQLVDRNTTATFPVSYRWLADELALAYLAGPTTPCVTDITERDLLLYRSLFDFPLAPCPEKPERHKTVWWTLPYGRSLSSSTGTMEPVLATPSTVATGTRVNEDGTSANDAQATTGSTAILPNSSPLSSTLGVPTIISVEAQPSPSTSADTTSIGEPSAATGQDENLNPLTLQVHSISKGTGGEVVTQRPVPTSSAGANTSVNTKLTQTEGHNSPPEHVNAANGSTGTHETIITKTEKPGSASTSDPNTFLHLHSDETPVKMQTTVVSVFTVTSATGPIPPKETLFTEAEKSGVFSTSYHPNTFLVPDSDATPVKPQTTDVSALTWATRDDHTATAINNNKSGITRLPSPAATSSSTAATSNPPPNHSIRPAWGGPIPPDVQEKFSNLRSEADYLMVSLIPVLLATLVGIPVQIFVASLNAILPFRALVREHGAHVEQSLHLPRASWLAPLISYRFLVRFKDPLPFLGVMLETLATMLVPLSTETIRMEFTTMGCRRSKVRLRCAFGLRKVEAPIRVVEAVLITMAVLVVVMGCLLARWRTGLATEPWSIASMAGLLHSSEEEVHDLLRKIPKHGDEGKCLLDSEISGPFEGKRYRLGFYTSGNEELVRYGLYVVPAREDDSPVRPTVRDPKMREPVRPASKFKFWHMQPSARQIVTRLITLIFIVGLLVLILYYENTILDTPFERFMDSQSFGVRLLFTSFGTAVSGLWSYHFSQTAESQIYDRLVTPKPARESILLSPPSNVFTGLWRFSRTKDILSSNTSVAALVAKFTPILFSNIPFRNTVTWKMHETCTWMAVAVLSYMVVVLVGLLVWTSFGEKWGGRKLDLPVKVDTILGCMYYLVESRMVQDLEGVNMLARTARDRLVSEMGRLYVFVEVEKGDGRRMGVDYAASEARR</sequence>
<evidence type="ECO:0000256" key="2">
    <source>
        <dbReference type="SAM" id="Phobius"/>
    </source>
</evidence>
<keyword evidence="2" id="KW-0812">Transmembrane</keyword>
<keyword evidence="2" id="KW-0472">Membrane</keyword>
<feature type="transmembrane region" description="Helical" evidence="2">
    <location>
        <begin position="918"/>
        <end position="937"/>
    </location>
</feature>
<dbReference type="Pfam" id="PF11915">
    <property type="entry name" value="DUF3433"/>
    <property type="match status" value="2"/>
</dbReference>
<feature type="compositionally biased region" description="Low complexity" evidence="1">
    <location>
        <begin position="802"/>
        <end position="815"/>
    </location>
</feature>
<feature type="region of interest" description="Disordered" evidence="1">
    <location>
        <begin position="595"/>
        <end position="619"/>
    </location>
</feature>
<feature type="region of interest" description="Disordered" evidence="1">
    <location>
        <begin position="635"/>
        <end position="682"/>
    </location>
</feature>
<feature type="transmembrane region" description="Helical" evidence="2">
    <location>
        <begin position="1211"/>
        <end position="1230"/>
    </location>
</feature>
<keyword evidence="2" id="KW-1133">Transmembrane helix</keyword>
<dbReference type="PANTHER" id="PTHR37544">
    <property type="entry name" value="SPRAY-RELATED"/>
    <property type="match status" value="1"/>
</dbReference>
<feature type="transmembrane region" description="Helical" evidence="2">
    <location>
        <begin position="1149"/>
        <end position="1169"/>
    </location>
</feature>
<accession>A0AAN6Y4I8</accession>
<feature type="transmembrane region" description="Helical" evidence="2">
    <location>
        <begin position="848"/>
        <end position="877"/>
    </location>
</feature>
<protein>
    <submittedName>
        <fullName evidence="3">Uncharacterized protein</fullName>
    </submittedName>
</protein>
<proteinExistence type="predicted"/>
<organism evidence="3 4">
    <name type="scientific">Rhypophila decipiens</name>
    <dbReference type="NCBI Taxonomy" id="261697"/>
    <lineage>
        <taxon>Eukaryota</taxon>
        <taxon>Fungi</taxon>
        <taxon>Dikarya</taxon>
        <taxon>Ascomycota</taxon>
        <taxon>Pezizomycotina</taxon>
        <taxon>Sordariomycetes</taxon>
        <taxon>Sordariomycetidae</taxon>
        <taxon>Sordariales</taxon>
        <taxon>Naviculisporaceae</taxon>
        <taxon>Rhypophila</taxon>
    </lineage>
</organism>
<dbReference type="PANTHER" id="PTHR37544:SF1">
    <property type="entry name" value="PHOSPHORIBOSYLAMINOIMIDAZOLE-SUCCINOCARBOXAMIDE SYNTHASE"/>
    <property type="match status" value="1"/>
</dbReference>
<feature type="transmembrane region" description="Helical" evidence="2">
    <location>
        <begin position="1109"/>
        <end position="1129"/>
    </location>
</feature>